<keyword evidence="2" id="KW-0539">Nucleus</keyword>
<proteinExistence type="predicted"/>
<feature type="domain" description="HMG box" evidence="4">
    <location>
        <begin position="1"/>
        <end position="65"/>
    </location>
</feature>
<comment type="caution">
    <text evidence="5">The sequence shown here is derived from an EMBL/GenBank/DDBJ whole genome shotgun (WGS) entry which is preliminary data.</text>
</comment>
<dbReference type="Proteomes" id="UP001165060">
    <property type="component" value="Unassembled WGS sequence"/>
</dbReference>
<sequence>MTAFFHFANAQRPVIKAANPDMAFGDIAKAVGEQWKTVDQETKDGYQEKADADKARYEKEMESYNPPSDSDSDSSDSDSDSSDSDDSNPKKKKRKTPVKKKKVVDPNAPKGAKGSYMFFTASEREKIKTANPELSFGEVSKKLGEMWKSMDTEARASYETLATEDKKRFKTETEAYEALKAEALAMSDSSDDDDAKPAAAGGDAMADSDSD</sequence>
<evidence type="ECO:0000256" key="2">
    <source>
        <dbReference type="PROSITE-ProRule" id="PRU00267"/>
    </source>
</evidence>
<feature type="compositionally biased region" description="Basic residues" evidence="3">
    <location>
        <begin position="90"/>
        <end position="102"/>
    </location>
</feature>
<feature type="DNA-binding region" description="HMG box" evidence="2">
    <location>
        <begin position="109"/>
        <end position="177"/>
    </location>
</feature>
<name>A0ABQ6N8L0_9STRA</name>
<evidence type="ECO:0000313" key="6">
    <source>
        <dbReference type="Proteomes" id="UP001165060"/>
    </source>
</evidence>
<feature type="region of interest" description="Disordered" evidence="3">
    <location>
        <begin position="39"/>
        <end position="116"/>
    </location>
</feature>
<evidence type="ECO:0000259" key="4">
    <source>
        <dbReference type="PROSITE" id="PS50118"/>
    </source>
</evidence>
<organism evidence="5 6">
    <name type="scientific">Tetraparma gracilis</name>
    <dbReference type="NCBI Taxonomy" id="2962635"/>
    <lineage>
        <taxon>Eukaryota</taxon>
        <taxon>Sar</taxon>
        <taxon>Stramenopiles</taxon>
        <taxon>Ochrophyta</taxon>
        <taxon>Bolidophyceae</taxon>
        <taxon>Parmales</taxon>
        <taxon>Triparmaceae</taxon>
        <taxon>Tetraparma</taxon>
    </lineage>
</organism>
<feature type="compositionally biased region" description="Acidic residues" evidence="3">
    <location>
        <begin position="70"/>
        <end position="86"/>
    </location>
</feature>
<keyword evidence="6" id="KW-1185">Reference proteome</keyword>
<dbReference type="PANTHER" id="PTHR48112">
    <property type="entry name" value="HIGH MOBILITY GROUP PROTEIN DSP1"/>
    <property type="match status" value="1"/>
</dbReference>
<dbReference type="Gene3D" id="1.10.30.10">
    <property type="entry name" value="High mobility group box domain"/>
    <property type="match status" value="2"/>
</dbReference>
<dbReference type="InterPro" id="IPR036910">
    <property type="entry name" value="HMG_box_dom_sf"/>
</dbReference>
<keyword evidence="1 2" id="KW-0238">DNA-binding</keyword>
<accession>A0ABQ6N8L0</accession>
<feature type="compositionally biased region" description="Basic and acidic residues" evidence="3">
    <location>
        <begin position="39"/>
        <end position="62"/>
    </location>
</feature>
<feature type="region of interest" description="Disordered" evidence="3">
    <location>
        <begin position="182"/>
        <end position="211"/>
    </location>
</feature>
<feature type="domain" description="HMG box" evidence="4">
    <location>
        <begin position="109"/>
        <end position="177"/>
    </location>
</feature>
<feature type="DNA-binding region" description="HMG box" evidence="2">
    <location>
        <begin position="1"/>
        <end position="65"/>
    </location>
</feature>
<dbReference type="InterPro" id="IPR050342">
    <property type="entry name" value="HMGB"/>
</dbReference>
<dbReference type="InterPro" id="IPR009071">
    <property type="entry name" value="HMG_box_dom"/>
</dbReference>
<dbReference type="EMBL" id="BRYB01001102">
    <property type="protein sequence ID" value="GMI42949.1"/>
    <property type="molecule type" value="Genomic_DNA"/>
</dbReference>
<dbReference type="PROSITE" id="PS50118">
    <property type="entry name" value="HMG_BOX_2"/>
    <property type="match status" value="2"/>
</dbReference>
<dbReference type="PRINTS" id="PR00886">
    <property type="entry name" value="HIGHMOBLTY12"/>
</dbReference>
<dbReference type="Pfam" id="PF00505">
    <property type="entry name" value="HMG_box"/>
    <property type="match status" value="2"/>
</dbReference>
<evidence type="ECO:0000313" key="5">
    <source>
        <dbReference type="EMBL" id="GMI42949.1"/>
    </source>
</evidence>
<gene>
    <name evidence="5" type="ORF">TeGR_g3658</name>
</gene>
<protein>
    <recommendedName>
        <fullName evidence="4">HMG box domain-containing protein</fullName>
    </recommendedName>
</protein>
<evidence type="ECO:0000256" key="1">
    <source>
        <dbReference type="ARBA" id="ARBA00023125"/>
    </source>
</evidence>
<dbReference type="PANTHER" id="PTHR48112:SF22">
    <property type="entry name" value="MITOCHONDRIAL TRANSCRIPTION FACTOR A, ISOFORM B"/>
    <property type="match status" value="1"/>
</dbReference>
<dbReference type="SUPFAM" id="SSF47095">
    <property type="entry name" value="HMG-box"/>
    <property type="match status" value="2"/>
</dbReference>
<evidence type="ECO:0000256" key="3">
    <source>
        <dbReference type="SAM" id="MobiDB-lite"/>
    </source>
</evidence>
<dbReference type="SMART" id="SM00398">
    <property type="entry name" value="HMG"/>
    <property type="match status" value="2"/>
</dbReference>
<reference evidence="5 6" key="1">
    <citation type="journal article" date="2023" name="Commun. Biol.">
        <title>Genome analysis of Parmales, the sister group of diatoms, reveals the evolutionary specialization of diatoms from phago-mixotrophs to photoautotrophs.</title>
        <authorList>
            <person name="Ban H."/>
            <person name="Sato S."/>
            <person name="Yoshikawa S."/>
            <person name="Yamada K."/>
            <person name="Nakamura Y."/>
            <person name="Ichinomiya M."/>
            <person name="Sato N."/>
            <person name="Blanc-Mathieu R."/>
            <person name="Endo H."/>
            <person name="Kuwata A."/>
            <person name="Ogata H."/>
        </authorList>
    </citation>
    <scope>NUCLEOTIDE SEQUENCE [LARGE SCALE GENOMIC DNA]</scope>
</reference>